<dbReference type="GO" id="GO:0016874">
    <property type="term" value="F:ligase activity"/>
    <property type="evidence" value="ECO:0007669"/>
    <property type="project" value="UniProtKB-KW"/>
</dbReference>
<dbReference type="Pfam" id="PF00501">
    <property type="entry name" value="AMP-binding"/>
    <property type="match status" value="1"/>
</dbReference>
<feature type="domain" description="AMP-dependent synthetase/ligase" evidence="6">
    <location>
        <begin position="12"/>
        <end position="328"/>
    </location>
</feature>
<evidence type="ECO:0000256" key="5">
    <source>
        <dbReference type="ARBA" id="ARBA00022840"/>
    </source>
</evidence>
<evidence type="ECO:0000256" key="3">
    <source>
        <dbReference type="ARBA" id="ARBA00022598"/>
    </source>
</evidence>
<feature type="domain" description="AMP-binding enzyme C-terminal" evidence="7">
    <location>
        <begin position="377"/>
        <end position="440"/>
    </location>
</feature>
<protein>
    <submittedName>
        <fullName evidence="8">2-succinylbenzoate-CoA ligase</fullName>
    </submittedName>
</protein>
<comment type="similarity">
    <text evidence="1">Belongs to the ATP-dependent AMP-binding enzyme family.</text>
</comment>
<dbReference type="Pfam" id="PF13193">
    <property type="entry name" value="AMP-binding_C"/>
    <property type="match status" value="1"/>
</dbReference>
<evidence type="ECO:0000259" key="7">
    <source>
        <dbReference type="Pfam" id="PF13193"/>
    </source>
</evidence>
<sequence length="467" mass="52498">MTAIPLSQQPLFQQCQLRPKHIALSIDGQQFSYQQLYNMVASTAAQLQQQGLTKGSRLCCFSADPLPILLLQLCSLHLGYLFCPINHHHPLSQLQQLSEQLDCQFYWSDSELKLEGPRRINFDPHLALSHQPIALDSERPMSVVFTSGSSGPAKAVVHCWRNHYYSALGSQAMIPLDDQDQWLLSLPLYHIGGQAIVWRCLLAGAQIVVAQNKGQLFADLNSNQASHVSLVPTQLYRLLTEQKFWAHCLQLKHILVGGAACNDNLIEQALSRGFEVYSSYGSSEMSSQIATRRHRLEQSAYQLLPHRRAKIHRGEIYLRGQTLCLGYWQNGEAILPCDAEGWFNSGDLGTINGAQLTIQGRSNNMFICAGENIQPEEIEWALLQYPSIAQAIVVAQHSPEYGQRPVAFIRYATSFKTEQLETFLRERLAAIKLPIAYYELPQQLSLKPSRSELSKLANHKPSCCDQC</sequence>
<evidence type="ECO:0000259" key="6">
    <source>
        <dbReference type="Pfam" id="PF00501"/>
    </source>
</evidence>
<keyword evidence="9" id="KW-1185">Reference proteome</keyword>
<dbReference type="InterPro" id="IPR045851">
    <property type="entry name" value="AMP-bd_C_sf"/>
</dbReference>
<dbReference type="Gene3D" id="3.40.50.12780">
    <property type="entry name" value="N-terminal domain of ligase-like"/>
    <property type="match status" value="1"/>
</dbReference>
<dbReference type="Gene3D" id="3.30.300.30">
    <property type="match status" value="1"/>
</dbReference>
<keyword evidence="5" id="KW-0067">ATP-binding</keyword>
<evidence type="ECO:0000256" key="2">
    <source>
        <dbReference type="ARBA" id="ARBA00022428"/>
    </source>
</evidence>
<dbReference type="InterPro" id="IPR042099">
    <property type="entry name" value="ANL_N_sf"/>
</dbReference>
<dbReference type="EMBL" id="BMDY01000034">
    <property type="protein sequence ID" value="GGB20337.1"/>
    <property type="molecule type" value="Genomic_DNA"/>
</dbReference>
<accession>A0ABQ1I7M0</accession>
<keyword evidence="2" id="KW-0474">Menaquinone biosynthesis</keyword>
<dbReference type="InterPro" id="IPR020845">
    <property type="entry name" value="AMP-binding_CS"/>
</dbReference>
<organism evidence="8 9">
    <name type="scientific">Agarivorans gilvus</name>
    <dbReference type="NCBI Taxonomy" id="680279"/>
    <lineage>
        <taxon>Bacteria</taxon>
        <taxon>Pseudomonadati</taxon>
        <taxon>Pseudomonadota</taxon>
        <taxon>Gammaproteobacteria</taxon>
        <taxon>Alteromonadales</taxon>
        <taxon>Alteromonadaceae</taxon>
        <taxon>Agarivorans</taxon>
    </lineage>
</organism>
<evidence type="ECO:0000313" key="8">
    <source>
        <dbReference type="EMBL" id="GGB20337.1"/>
    </source>
</evidence>
<evidence type="ECO:0000313" key="9">
    <source>
        <dbReference type="Proteomes" id="UP000651977"/>
    </source>
</evidence>
<dbReference type="SUPFAM" id="SSF56801">
    <property type="entry name" value="Acetyl-CoA synthetase-like"/>
    <property type="match status" value="1"/>
</dbReference>
<reference evidence="9" key="1">
    <citation type="journal article" date="2019" name="Int. J. Syst. Evol. Microbiol.">
        <title>The Global Catalogue of Microorganisms (GCM) 10K type strain sequencing project: providing services to taxonomists for standard genome sequencing and annotation.</title>
        <authorList>
            <consortium name="The Broad Institute Genomics Platform"/>
            <consortium name="The Broad Institute Genome Sequencing Center for Infectious Disease"/>
            <person name="Wu L."/>
            <person name="Ma J."/>
        </authorList>
    </citation>
    <scope>NUCLEOTIDE SEQUENCE [LARGE SCALE GENOMIC DNA]</scope>
    <source>
        <strain evidence="9">CGMCC 1.10131</strain>
    </source>
</reference>
<keyword evidence="4" id="KW-0547">Nucleotide-binding</keyword>
<dbReference type="NCBIfam" id="TIGR01923">
    <property type="entry name" value="menE"/>
    <property type="match status" value="1"/>
</dbReference>
<dbReference type="InterPro" id="IPR010192">
    <property type="entry name" value="MenE"/>
</dbReference>
<dbReference type="PANTHER" id="PTHR43201:SF5">
    <property type="entry name" value="MEDIUM-CHAIN ACYL-COA LIGASE ACSF2, MITOCHONDRIAL"/>
    <property type="match status" value="1"/>
</dbReference>
<dbReference type="RefSeq" id="WP_055733691.1">
    <property type="nucleotide sequence ID" value="NZ_BMDY01000034.1"/>
</dbReference>
<dbReference type="PROSITE" id="PS00455">
    <property type="entry name" value="AMP_BINDING"/>
    <property type="match status" value="1"/>
</dbReference>
<dbReference type="InterPro" id="IPR025110">
    <property type="entry name" value="AMP-bd_C"/>
</dbReference>
<comment type="caution">
    <text evidence="8">The sequence shown here is derived from an EMBL/GenBank/DDBJ whole genome shotgun (WGS) entry which is preliminary data.</text>
</comment>
<name>A0ABQ1I7M0_9ALTE</name>
<gene>
    <name evidence="8" type="primary">menE</name>
    <name evidence="8" type="ORF">GCM10007414_37190</name>
</gene>
<evidence type="ECO:0000256" key="4">
    <source>
        <dbReference type="ARBA" id="ARBA00022741"/>
    </source>
</evidence>
<evidence type="ECO:0000256" key="1">
    <source>
        <dbReference type="ARBA" id="ARBA00006432"/>
    </source>
</evidence>
<keyword evidence="3 8" id="KW-0436">Ligase</keyword>
<dbReference type="Proteomes" id="UP000651977">
    <property type="component" value="Unassembled WGS sequence"/>
</dbReference>
<dbReference type="CDD" id="cd17630">
    <property type="entry name" value="OSB_MenE-like"/>
    <property type="match status" value="1"/>
</dbReference>
<dbReference type="PANTHER" id="PTHR43201">
    <property type="entry name" value="ACYL-COA SYNTHETASE"/>
    <property type="match status" value="1"/>
</dbReference>
<proteinExistence type="inferred from homology"/>
<dbReference type="InterPro" id="IPR000873">
    <property type="entry name" value="AMP-dep_synth/lig_dom"/>
</dbReference>